<accession>A0A1G8CK07</accession>
<evidence type="ECO:0008006" key="3">
    <source>
        <dbReference type="Google" id="ProtNLM"/>
    </source>
</evidence>
<evidence type="ECO:0000313" key="1">
    <source>
        <dbReference type="EMBL" id="SDH45210.1"/>
    </source>
</evidence>
<dbReference type="EMBL" id="FNCQ01000031">
    <property type="protein sequence ID" value="SDH45210.1"/>
    <property type="molecule type" value="Genomic_DNA"/>
</dbReference>
<reference evidence="2" key="1">
    <citation type="submission" date="2016-10" db="EMBL/GenBank/DDBJ databases">
        <authorList>
            <person name="Varghese N."/>
            <person name="Submissions S."/>
        </authorList>
    </citation>
    <scope>NUCLEOTIDE SEQUENCE [LARGE SCALE GENOMIC DNA]</scope>
    <source>
        <strain evidence="2">BP1-148</strain>
    </source>
</reference>
<feature type="non-terminal residue" evidence="1">
    <location>
        <position position="64"/>
    </location>
</feature>
<name>A0A1G8CK07_9BACT</name>
<dbReference type="Proteomes" id="UP000198779">
    <property type="component" value="Unassembled WGS sequence"/>
</dbReference>
<sequence length="64" mass="7305">MKPNFEPGKWFMQCVGIDIAKGTFTACLCMYEFDQGCSTAPVVFNNDKTGFNQFVKWSRKEALK</sequence>
<gene>
    <name evidence="1" type="ORF">SAMN04487901_1318</name>
</gene>
<organism evidence="1 2">
    <name type="scientific">Prevotella communis</name>
    <dbReference type="NCBI Taxonomy" id="2913614"/>
    <lineage>
        <taxon>Bacteria</taxon>
        <taxon>Pseudomonadati</taxon>
        <taxon>Bacteroidota</taxon>
        <taxon>Bacteroidia</taxon>
        <taxon>Bacteroidales</taxon>
        <taxon>Prevotellaceae</taxon>
        <taxon>Prevotella</taxon>
    </lineage>
</organism>
<evidence type="ECO:0000313" key="2">
    <source>
        <dbReference type="Proteomes" id="UP000198779"/>
    </source>
</evidence>
<keyword evidence="2" id="KW-1185">Reference proteome</keyword>
<proteinExistence type="predicted"/>
<dbReference type="AlphaFoldDB" id="A0A1G8CK07"/>
<protein>
    <recommendedName>
        <fullName evidence="3">Transposase</fullName>
    </recommendedName>
</protein>